<proteinExistence type="predicted"/>
<name>A0A9D1NA79_9FIRM</name>
<accession>A0A9D1NA79</accession>
<dbReference type="Proteomes" id="UP000886857">
    <property type="component" value="Unassembled WGS sequence"/>
</dbReference>
<dbReference type="PROSITE" id="PS51257">
    <property type="entry name" value="PROKAR_LIPOPROTEIN"/>
    <property type="match status" value="1"/>
</dbReference>
<reference evidence="2" key="2">
    <citation type="journal article" date="2021" name="PeerJ">
        <title>Extensive microbial diversity within the chicken gut microbiome revealed by metagenomics and culture.</title>
        <authorList>
            <person name="Gilroy R."/>
            <person name="Ravi A."/>
            <person name="Getino M."/>
            <person name="Pursley I."/>
            <person name="Horton D.L."/>
            <person name="Alikhan N.F."/>
            <person name="Baker D."/>
            <person name="Gharbi K."/>
            <person name="Hall N."/>
            <person name="Watson M."/>
            <person name="Adriaenssens E.M."/>
            <person name="Foster-Nyarko E."/>
            <person name="Jarju S."/>
            <person name="Secka A."/>
            <person name="Antonio M."/>
            <person name="Oren A."/>
            <person name="Chaudhuri R.R."/>
            <person name="La Ragione R."/>
            <person name="Hildebrand F."/>
            <person name="Pallen M.J."/>
        </authorList>
    </citation>
    <scope>NUCLEOTIDE SEQUENCE</scope>
    <source>
        <strain evidence="2">10406</strain>
    </source>
</reference>
<reference evidence="2" key="1">
    <citation type="submission" date="2020-10" db="EMBL/GenBank/DDBJ databases">
        <authorList>
            <person name="Gilroy R."/>
        </authorList>
    </citation>
    <scope>NUCLEOTIDE SEQUENCE</scope>
    <source>
        <strain evidence="2">10406</strain>
    </source>
</reference>
<comment type="caution">
    <text evidence="2">The sequence shown here is derived from an EMBL/GenBank/DDBJ whole genome shotgun (WGS) entry which is preliminary data.</text>
</comment>
<dbReference type="AlphaFoldDB" id="A0A9D1NA79"/>
<keyword evidence="1" id="KW-0812">Transmembrane</keyword>
<feature type="transmembrane region" description="Helical" evidence="1">
    <location>
        <begin position="7"/>
        <end position="27"/>
    </location>
</feature>
<evidence type="ECO:0000256" key="1">
    <source>
        <dbReference type="SAM" id="Phobius"/>
    </source>
</evidence>
<gene>
    <name evidence="2" type="ORF">IAC73_06130</name>
</gene>
<sequence>MQRQKTVAKWLAVVLLITLSVGCYVVYDAFVAGSRGGASAGDGAPPAGSPEEDEILVPPPSEFPRSADSYLGLTVSHIGGEGDDIARAAVFAGDKTAVFFSSDSRGHDAAGEGMYLALMTDSELLSVTRIEGGAGETPVAAANTGSGVLLLTKSDEGCAARLFGTDFRLLSRAEIPSFDDALIRTYDGVTRVFYIDSRGINSGTLSASATLLPDQNFLPGSYAKLHECYAADGVYSLIAASDAQGLTVAEFTQNGGFKVRYSAKNRSFVQFVPLATDEGAGFAMLSSDGSGLRLGAFSPGGEETASADIDGAANGYLFSDGNTLRVLAGGRLYTYCRHLDTVTQRESARIDGELLFSLRVERGELFGVAEGGSVAVYSFADDSDLPLLLLSAEGTPEGKCFAASDRDSLRLVLSTRSDKDMFAANFGGADAFFVTLSTEESGVRGGG</sequence>
<keyword evidence="1" id="KW-1133">Transmembrane helix</keyword>
<protein>
    <submittedName>
        <fullName evidence="2">Uncharacterized protein</fullName>
    </submittedName>
</protein>
<organism evidence="2 3">
    <name type="scientific">Candidatus Limadaptatus stercoripullorum</name>
    <dbReference type="NCBI Taxonomy" id="2840846"/>
    <lineage>
        <taxon>Bacteria</taxon>
        <taxon>Bacillati</taxon>
        <taxon>Bacillota</taxon>
        <taxon>Clostridia</taxon>
        <taxon>Eubacteriales</taxon>
        <taxon>Candidatus Limadaptatus</taxon>
    </lineage>
</organism>
<evidence type="ECO:0000313" key="2">
    <source>
        <dbReference type="EMBL" id="HIU99401.1"/>
    </source>
</evidence>
<dbReference type="EMBL" id="DVOE01000091">
    <property type="protein sequence ID" value="HIU99401.1"/>
    <property type="molecule type" value="Genomic_DNA"/>
</dbReference>
<evidence type="ECO:0000313" key="3">
    <source>
        <dbReference type="Proteomes" id="UP000886857"/>
    </source>
</evidence>
<keyword evidence="1" id="KW-0472">Membrane</keyword>